<dbReference type="InterPro" id="IPR003148">
    <property type="entry name" value="RCK_N"/>
</dbReference>
<sequence length="435" mass="49398">MRRFDWLRWLEKRVDRNGGVTFGSSSLKHAATTSPMKTTITDCEKLSPLRWHFFFGTSLGTLFVGIFSVLIYRAVSRCHKRFFLRQKIRRSRARGRDDQVSWNTELRDWAAELISGQRRSGQILCALVFCLSIMAYIIYAIEVNESRYMEKCVPFKESMLQKLDLVLNVVFLGNFIICFIAAQDKLFYWVTIFSLVDIFTIPPAFLGLYLQRTWVGLRFTRALRLLSLADVLQYLSILRDTKQIRLCQLVTKFASLLLTAAGCILLIENSHGHEAGSTMGLTADGYCSSNNMTYFNSIYFVVVTVATVGYGDITADSCLGKCFMMLFILLGLAVFANSVPEIADIVSSGKKYGGVYKKTSGKRHLILCGHITFSSVNNFVADFLHEDREDVETQIVILDKNEPDLPLEGLVKRHGTQLHFYQVPDLAHYHISDSI</sequence>
<dbReference type="FunFam" id="1.10.287.70:FF:000015">
    <property type="entry name" value="Calcium-activated potassium channel subunit alpha-1 isoform X7"/>
    <property type="match status" value="1"/>
</dbReference>
<proteinExistence type="predicted"/>
<organism evidence="17 18">
    <name type="scientific">Cichlidogyrus casuarinus</name>
    <dbReference type="NCBI Taxonomy" id="1844966"/>
    <lineage>
        <taxon>Eukaryota</taxon>
        <taxon>Metazoa</taxon>
        <taxon>Spiralia</taxon>
        <taxon>Lophotrochozoa</taxon>
        <taxon>Platyhelminthes</taxon>
        <taxon>Monogenea</taxon>
        <taxon>Monopisthocotylea</taxon>
        <taxon>Dactylogyridea</taxon>
        <taxon>Ancyrocephalidae</taxon>
        <taxon>Cichlidogyrus</taxon>
    </lineage>
</organism>
<evidence type="ECO:0000256" key="5">
    <source>
        <dbReference type="ARBA" id="ARBA00022826"/>
    </source>
</evidence>
<evidence type="ECO:0000256" key="2">
    <source>
        <dbReference type="ARBA" id="ARBA00022448"/>
    </source>
</evidence>
<dbReference type="PANTHER" id="PTHR10027:SF33">
    <property type="entry name" value="CALCIUM-ACTIVATED POTASSIUM CHANNEL SUBUNIT ALPHA-1-RELATED"/>
    <property type="match status" value="1"/>
</dbReference>
<keyword evidence="5" id="KW-0631">Potassium channel</keyword>
<evidence type="ECO:0000256" key="14">
    <source>
        <dbReference type="SAM" id="Phobius"/>
    </source>
</evidence>
<evidence type="ECO:0000256" key="13">
    <source>
        <dbReference type="ARBA" id="ARBA00029579"/>
    </source>
</evidence>
<evidence type="ECO:0000256" key="8">
    <source>
        <dbReference type="ARBA" id="ARBA00022958"/>
    </source>
</evidence>
<evidence type="ECO:0000256" key="6">
    <source>
        <dbReference type="ARBA" id="ARBA00022837"/>
    </source>
</evidence>
<reference evidence="17 18" key="1">
    <citation type="submission" date="2024-11" db="EMBL/GenBank/DDBJ databases">
        <title>Adaptive evolution of stress response genes in parasites aligns with host niche diversity.</title>
        <authorList>
            <person name="Hahn C."/>
            <person name="Resl P."/>
        </authorList>
    </citation>
    <scope>NUCLEOTIDE SEQUENCE [LARGE SCALE GENOMIC DNA]</scope>
    <source>
        <strain evidence="17">EGGRZ-B1_66</strain>
        <tissue evidence="17">Body</tissue>
    </source>
</reference>
<evidence type="ECO:0000256" key="1">
    <source>
        <dbReference type="ARBA" id="ARBA00004141"/>
    </source>
</evidence>
<evidence type="ECO:0000256" key="7">
    <source>
        <dbReference type="ARBA" id="ARBA00022882"/>
    </source>
</evidence>
<dbReference type="GO" id="GO:0034702">
    <property type="term" value="C:monoatomic ion channel complex"/>
    <property type="evidence" value="ECO:0007669"/>
    <property type="project" value="UniProtKB-KW"/>
</dbReference>
<gene>
    <name evidence="17" type="ORF">Ciccas_009943</name>
</gene>
<evidence type="ECO:0000256" key="12">
    <source>
        <dbReference type="ARBA" id="ARBA00023303"/>
    </source>
</evidence>
<keyword evidence="9 14" id="KW-1133">Transmembrane helix</keyword>
<evidence type="ECO:0000259" key="16">
    <source>
        <dbReference type="Pfam" id="PF22614"/>
    </source>
</evidence>
<evidence type="ECO:0000256" key="4">
    <source>
        <dbReference type="ARBA" id="ARBA00022692"/>
    </source>
</evidence>
<dbReference type="InterPro" id="IPR005821">
    <property type="entry name" value="Ion_trans_dom"/>
</dbReference>
<dbReference type="GO" id="GO:0005267">
    <property type="term" value="F:potassium channel activity"/>
    <property type="evidence" value="ECO:0007669"/>
    <property type="project" value="UniProtKB-KW"/>
</dbReference>
<feature type="domain" description="RCK N-terminal" evidence="16">
    <location>
        <begin position="361"/>
        <end position="421"/>
    </location>
</feature>
<keyword evidence="18" id="KW-1185">Reference proteome</keyword>
<dbReference type="Proteomes" id="UP001626550">
    <property type="component" value="Unassembled WGS sequence"/>
</dbReference>
<dbReference type="SUPFAM" id="SSF81324">
    <property type="entry name" value="Voltage-gated potassium channels"/>
    <property type="match status" value="1"/>
</dbReference>
<evidence type="ECO:0000256" key="3">
    <source>
        <dbReference type="ARBA" id="ARBA00022538"/>
    </source>
</evidence>
<evidence type="ECO:0000259" key="15">
    <source>
        <dbReference type="Pfam" id="PF00520"/>
    </source>
</evidence>
<keyword evidence="12" id="KW-0407">Ion channel</keyword>
<evidence type="ECO:0000256" key="11">
    <source>
        <dbReference type="ARBA" id="ARBA00023136"/>
    </source>
</evidence>
<protein>
    <recommendedName>
        <fullName evidence="13">BK channel</fullName>
    </recommendedName>
</protein>
<dbReference type="PRINTS" id="PR00169">
    <property type="entry name" value="KCHANNEL"/>
</dbReference>
<dbReference type="InterPro" id="IPR047871">
    <property type="entry name" value="K_chnl_Slo-like"/>
</dbReference>
<keyword evidence="4 14" id="KW-0812">Transmembrane</keyword>
<dbReference type="Pfam" id="PF00520">
    <property type="entry name" value="Ion_trans"/>
    <property type="match status" value="1"/>
</dbReference>
<keyword evidence="6" id="KW-0106">Calcium</keyword>
<feature type="transmembrane region" description="Helical" evidence="14">
    <location>
        <begin position="187"/>
        <end position="210"/>
    </location>
</feature>
<feature type="domain" description="Ion transport" evidence="15">
    <location>
        <begin position="129"/>
        <end position="351"/>
    </location>
</feature>
<keyword evidence="10" id="KW-0406">Ion transport</keyword>
<evidence type="ECO:0000256" key="10">
    <source>
        <dbReference type="ARBA" id="ARBA00023065"/>
    </source>
</evidence>
<keyword evidence="7" id="KW-0851">Voltage-gated channel</keyword>
<dbReference type="Gene3D" id="1.10.287.70">
    <property type="match status" value="1"/>
</dbReference>
<comment type="caution">
    <text evidence="17">The sequence shown here is derived from an EMBL/GenBank/DDBJ whole genome shotgun (WGS) entry which is preliminary data.</text>
</comment>
<keyword evidence="2" id="KW-0813">Transport</keyword>
<comment type="subcellular location">
    <subcellularLocation>
        <location evidence="1">Membrane</location>
        <topology evidence="1">Multi-pass membrane protein</topology>
    </subcellularLocation>
</comment>
<feature type="transmembrane region" description="Helical" evidence="14">
    <location>
        <begin position="294"/>
        <end position="311"/>
    </location>
</feature>
<dbReference type="PANTHER" id="PTHR10027">
    <property type="entry name" value="CALCIUM-ACTIVATED POTASSIUM CHANNEL ALPHA CHAIN"/>
    <property type="match status" value="1"/>
</dbReference>
<evidence type="ECO:0000256" key="9">
    <source>
        <dbReference type="ARBA" id="ARBA00022989"/>
    </source>
</evidence>
<dbReference type="AlphaFoldDB" id="A0ABD2PVK3"/>
<feature type="transmembrane region" description="Helical" evidence="14">
    <location>
        <begin position="51"/>
        <end position="75"/>
    </location>
</feature>
<feature type="transmembrane region" description="Helical" evidence="14">
    <location>
        <begin position="318"/>
        <end position="336"/>
    </location>
</feature>
<keyword evidence="3" id="KW-0633">Potassium transport</keyword>
<evidence type="ECO:0000313" key="18">
    <source>
        <dbReference type="Proteomes" id="UP001626550"/>
    </source>
</evidence>
<dbReference type="EMBL" id="JBJKFK010002202">
    <property type="protein sequence ID" value="KAL3311475.1"/>
    <property type="molecule type" value="Genomic_DNA"/>
</dbReference>
<feature type="transmembrane region" description="Helical" evidence="14">
    <location>
        <begin position="123"/>
        <end position="141"/>
    </location>
</feature>
<feature type="transmembrane region" description="Helical" evidence="14">
    <location>
        <begin position="250"/>
        <end position="267"/>
    </location>
</feature>
<keyword evidence="8" id="KW-0630">Potassium</keyword>
<evidence type="ECO:0000313" key="17">
    <source>
        <dbReference type="EMBL" id="KAL3311475.1"/>
    </source>
</evidence>
<feature type="transmembrane region" description="Helical" evidence="14">
    <location>
        <begin position="165"/>
        <end position="182"/>
    </location>
</feature>
<keyword evidence="11 14" id="KW-0472">Membrane</keyword>
<name>A0ABD2PVK3_9PLAT</name>
<dbReference type="Pfam" id="PF22614">
    <property type="entry name" value="Slo-like_RCK"/>
    <property type="match status" value="1"/>
</dbReference>
<accession>A0ABD2PVK3</accession>